<keyword evidence="2" id="KW-1185">Reference proteome</keyword>
<protein>
    <submittedName>
        <fullName evidence="1">Uncharacterized protein</fullName>
    </submittedName>
</protein>
<organism evidence="1 2">
    <name type="scientific">Lactuca saligna</name>
    <name type="common">Willowleaf lettuce</name>
    <dbReference type="NCBI Taxonomy" id="75948"/>
    <lineage>
        <taxon>Eukaryota</taxon>
        <taxon>Viridiplantae</taxon>
        <taxon>Streptophyta</taxon>
        <taxon>Embryophyta</taxon>
        <taxon>Tracheophyta</taxon>
        <taxon>Spermatophyta</taxon>
        <taxon>Magnoliopsida</taxon>
        <taxon>eudicotyledons</taxon>
        <taxon>Gunneridae</taxon>
        <taxon>Pentapetalae</taxon>
        <taxon>asterids</taxon>
        <taxon>campanulids</taxon>
        <taxon>Asterales</taxon>
        <taxon>Asteraceae</taxon>
        <taxon>Cichorioideae</taxon>
        <taxon>Cichorieae</taxon>
        <taxon>Lactucinae</taxon>
        <taxon>Lactuca</taxon>
    </lineage>
</organism>
<proteinExistence type="predicted"/>
<accession>A0AA36E1J6</accession>
<dbReference type="AlphaFoldDB" id="A0AA36E1J6"/>
<dbReference type="EMBL" id="OX465080">
    <property type="protein sequence ID" value="CAI9279879.1"/>
    <property type="molecule type" value="Genomic_DNA"/>
</dbReference>
<evidence type="ECO:0000313" key="2">
    <source>
        <dbReference type="Proteomes" id="UP001177003"/>
    </source>
</evidence>
<reference evidence="1" key="1">
    <citation type="submission" date="2023-04" db="EMBL/GenBank/DDBJ databases">
        <authorList>
            <person name="Vijverberg K."/>
            <person name="Xiong W."/>
            <person name="Schranz E."/>
        </authorList>
    </citation>
    <scope>NUCLEOTIDE SEQUENCE</scope>
</reference>
<name>A0AA36E1J6_LACSI</name>
<gene>
    <name evidence="1" type="ORF">LSALG_LOCUS19655</name>
</gene>
<evidence type="ECO:0000313" key="1">
    <source>
        <dbReference type="EMBL" id="CAI9279879.1"/>
    </source>
</evidence>
<dbReference type="Proteomes" id="UP001177003">
    <property type="component" value="Chromosome 4"/>
</dbReference>
<sequence>MPPNVSLNEMNMRTWIWGRTTIWNPSPLSSLPLKIVFIISFSVTASSSSYSLPTPNPRYHSISVLKVNSKKPSATTTAAGDILALLGTPQQAVSVDPQVATELQSRSKFIVPFNHTTNTPPDYCLVF</sequence>